<evidence type="ECO:0000313" key="2">
    <source>
        <dbReference type="EMBL" id="SHK66780.1"/>
    </source>
</evidence>
<organism evidence="2 3">
    <name type="scientific">Anaerocolumna jejuensis DSM 15929</name>
    <dbReference type="NCBI Taxonomy" id="1121322"/>
    <lineage>
        <taxon>Bacteria</taxon>
        <taxon>Bacillati</taxon>
        <taxon>Bacillota</taxon>
        <taxon>Clostridia</taxon>
        <taxon>Lachnospirales</taxon>
        <taxon>Lachnospiraceae</taxon>
        <taxon>Anaerocolumna</taxon>
    </lineage>
</organism>
<dbReference type="OrthoDB" id="9763456at2"/>
<dbReference type="PANTHER" id="PTHR47708">
    <property type="match status" value="1"/>
</dbReference>
<dbReference type="Pfam" id="PF07287">
    <property type="entry name" value="AtuA"/>
    <property type="match status" value="1"/>
</dbReference>
<gene>
    <name evidence="2" type="ORF">SAMN02745136_03024</name>
</gene>
<dbReference type="RefSeq" id="WP_073277385.1">
    <property type="nucleotide sequence ID" value="NZ_FRAC01000015.1"/>
</dbReference>
<dbReference type="AlphaFoldDB" id="A0A1M6UC86"/>
<dbReference type="STRING" id="1121322.SAMN02745136_03024"/>
<evidence type="ECO:0000313" key="3">
    <source>
        <dbReference type="Proteomes" id="UP000184386"/>
    </source>
</evidence>
<keyword evidence="3" id="KW-1185">Reference proteome</keyword>
<protein>
    <recommendedName>
        <fullName evidence="1">Acyclic terpene utilisation N-terminal domain-containing protein</fullName>
    </recommendedName>
</protein>
<accession>A0A1M6UC86</accession>
<feature type="domain" description="Acyclic terpene utilisation N-terminal" evidence="1">
    <location>
        <begin position="4"/>
        <end position="450"/>
    </location>
</feature>
<name>A0A1M6UC86_9FIRM</name>
<dbReference type="PANTHER" id="PTHR47708:SF2">
    <property type="entry name" value="SI:CH73-132F6.5"/>
    <property type="match status" value="1"/>
</dbReference>
<evidence type="ECO:0000259" key="1">
    <source>
        <dbReference type="Pfam" id="PF07287"/>
    </source>
</evidence>
<dbReference type="EMBL" id="FRAC01000015">
    <property type="protein sequence ID" value="SHK66780.1"/>
    <property type="molecule type" value="Genomic_DNA"/>
</dbReference>
<proteinExistence type="predicted"/>
<reference evidence="2 3" key="1">
    <citation type="submission" date="2016-11" db="EMBL/GenBank/DDBJ databases">
        <authorList>
            <person name="Jaros S."/>
            <person name="Januszkiewicz K."/>
            <person name="Wedrychowicz H."/>
        </authorList>
    </citation>
    <scope>NUCLEOTIDE SEQUENCE [LARGE SCALE GENOMIC DNA]</scope>
    <source>
        <strain evidence="2 3">DSM 15929</strain>
    </source>
</reference>
<dbReference type="Proteomes" id="UP000184386">
    <property type="component" value="Unassembled WGS sequence"/>
</dbReference>
<sequence>MGNVIIGGGQGFWGDSSDAAIHMVRRSNINYMACDYLAELTLSLMARQKLKNPKAGYAGDFITMMKECGKEAFDKKITVLTNAGGMNIKGMVEELGKLSSEQKLHGLKIGYVLGDEISADIPKLEAEGIPFQNIDDIGDFKEIKDKIYNANVYFGHEPTLACLKQGANIVITGRSTDSALFLAPVMHELGIAPDDWDNLARGIMAGHLLECGGQGAGGNFDYGWRDVPGMDELGFPIAEVSKNDMIITKAPDCGGLITEKSCKEQFLYEVHDPANYITPDVTVDISRATLTQAGDDRVRVGNVKGKKRPDMLKLSIGYHAGYQVAGMLSFAWPDAYEKAQYAAEILKKKMKRKGLLAEEIRVDYIGLNALHLNVAEVSKELLKNMNEVVMRFAIRTKTKEEAMKLVPEIAPLQLNGPPGASFFGGRPKVTEQIGLWPTLIPRDAVKLTSHILEIP</sequence>
<dbReference type="InterPro" id="IPR010839">
    <property type="entry name" value="AtuA_N"/>
</dbReference>